<gene>
    <name evidence="1" type="ORF">BS50DRAFT_27157</name>
</gene>
<accession>A0A2T2PBK4</accession>
<evidence type="ECO:0000313" key="1">
    <source>
        <dbReference type="EMBL" id="PSN74926.1"/>
    </source>
</evidence>
<dbReference type="OrthoDB" id="16820at2759"/>
<dbReference type="Proteomes" id="UP000240883">
    <property type="component" value="Unassembled WGS sequence"/>
</dbReference>
<reference evidence="1 2" key="1">
    <citation type="journal article" date="2018" name="Front. Microbiol.">
        <title>Genome-Wide Analysis of Corynespora cassiicola Leaf Fall Disease Putative Effectors.</title>
        <authorList>
            <person name="Lopez D."/>
            <person name="Ribeiro S."/>
            <person name="Label P."/>
            <person name="Fumanal B."/>
            <person name="Venisse J.S."/>
            <person name="Kohler A."/>
            <person name="de Oliveira R.R."/>
            <person name="Labutti K."/>
            <person name="Lipzen A."/>
            <person name="Lail K."/>
            <person name="Bauer D."/>
            <person name="Ohm R.A."/>
            <person name="Barry K.W."/>
            <person name="Spatafora J."/>
            <person name="Grigoriev I.V."/>
            <person name="Martin F.M."/>
            <person name="Pujade-Renaud V."/>
        </authorList>
    </citation>
    <scope>NUCLEOTIDE SEQUENCE [LARGE SCALE GENOMIC DNA]</scope>
    <source>
        <strain evidence="1 2">Philippines</strain>
    </source>
</reference>
<dbReference type="EMBL" id="KZ678128">
    <property type="protein sequence ID" value="PSN74926.1"/>
    <property type="molecule type" value="Genomic_DNA"/>
</dbReference>
<sequence length="129" mass="15008">MTNWDLVYYVLRANVDGVPSAYCTIPYLLPGHGGGQAPLWVQSHSNQGSGCYCGRSIREGRWTAWRHDSRFPHWRRSPKSHHPLHPRASCVANVRRLRRLARHRSRRRRLADDRAAFSERFTFFHACGI</sequence>
<name>A0A2T2PBK4_CORCC</name>
<dbReference type="AlphaFoldDB" id="A0A2T2PBK4"/>
<keyword evidence="2" id="KW-1185">Reference proteome</keyword>
<protein>
    <submittedName>
        <fullName evidence="1">Uncharacterized protein</fullName>
    </submittedName>
</protein>
<proteinExistence type="predicted"/>
<evidence type="ECO:0000313" key="2">
    <source>
        <dbReference type="Proteomes" id="UP000240883"/>
    </source>
</evidence>
<organism evidence="1 2">
    <name type="scientific">Corynespora cassiicola Philippines</name>
    <dbReference type="NCBI Taxonomy" id="1448308"/>
    <lineage>
        <taxon>Eukaryota</taxon>
        <taxon>Fungi</taxon>
        <taxon>Dikarya</taxon>
        <taxon>Ascomycota</taxon>
        <taxon>Pezizomycotina</taxon>
        <taxon>Dothideomycetes</taxon>
        <taxon>Pleosporomycetidae</taxon>
        <taxon>Pleosporales</taxon>
        <taxon>Corynesporascaceae</taxon>
        <taxon>Corynespora</taxon>
    </lineage>
</organism>